<dbReference type="RefSeq" id="WP_041805199.1">
    <property type="nucleotide sequence ID" value="NZ_FODT01000002.1"/>
</dbReference>
<sequence>MTEFEPGDDAIALMVDVARTGGRDLNAAQRRDLNHLVSRGLVAVDEASNSCEVTPKGQALLDQRGVGVNEA</sequence>
<name>A0A1H8P9J2_9BRAD</name>
<proteinExistence type="predicted"/>
<reference evidence="2" key="1">
    <citation type="submission" date="2016-10" db="EMBL/GenBank/DDBJ databases">
        <authorList>
            <person name="Varghese N."/>
            <person name="Submissions S."/>
        </authorList>
    </citation>
    <scope>NUCLEOTIDE SEQUENCE [LARGE SCALE GENOMIC DNA]</scope>
    <source>
        <strain evidence="2">DSM 123</strain>
    </source>
</reference>
<dbReference type="OrthoDB" id="8140878at2"/>
<keyword evidence="2" id="KW-1185">Reference proteome</keyword>
<dbReference type="EMBL" id="FODT01000002">
    <property type="protein sequence ID" value="SEO38610.1"/>
    <property type="molecule type" value="Genomic_DNA"/>
</dbReference>
<dbReference type="AlphaFoldDB" id="A0A1H8P9J2"/>
<dbReference type="Proteomes" id="UP000199615">
    <property type="component" value="Unassembled WGS sequence"/>
</dbReference>
<protein>
    <submittedName>
        <fullName evidence="1">Uncharacterized protein</fullName>
    </submittedName>
</protein>
<organism evidence="1 2">
    <name type="scientific">Rhodopseudomonas pseudopalustris</name>
    <dbReference type="NCBI Taxonomy" id="1513892"/>
    <lineage>
        <taxon>Bacteria</taxon>
        <taxon>Pseudomonadati</taxon>
        <taxon>Pseudomonadota</taxon>
        <taxon>Alphaproteobacteria</taxon>
        <taxon>Hyphomicrobiales</taxon>
        <taxon>Nitrobacteraceae</taxon>
        <taxon>Rhodopseudomonas</taxon>
    </lineage>
</organism>
<evidence type="ECO:0000313" key="2">
    <source>
        <dbReference type="Proteomes" id="UP000199615"/>
    </source>
</evidence>
<accession>A0A1H8P9J2</accession>
<gene>
    <name evidence="1" type="ORF">SAMN05444123_102462</name>
</gene>
<evidence type="ECO:0000313" key="1">
    <source>
        <dbReference type="EMBL" id="SEO38610.1"/>
    </source>
</evidence>